<dbReference type="AlphaFoldDB" id="A0A5N6U6Q7"/>
<dbReference type="EMBL" id="ML742030">
    <property type="protein sequence ID" value="KAE8154282.1"/>
    <property type="molecule type" value="Genomic_DNA"/>
</dbReference>
<reference evidence="1 2" key="1">
    <citation type="submission" date="2019-04" db="EMBL/GenBank/DDBJ databases">
        <title>Friends and foes A comparative genomics study of 23 Aspergillus species from section Flavi.</title>
        <authorList>
            <consortium name="DOE Joint Genome Institute"/>
            <person name="Kjaerbolling I."/>
            <person name="Vesth T."/>
            <person name="Frisvad J.C."/>
            <person name="Nybo J.L."/>
            <person name="Theobald S."/>
            <person name="Kildgaard S."/>
            <person name="Isbrandt T."/>
            <person name="Kuo A."/>
            <person name="Sato A."/>
            <person name="Lyhne E.K."/>
            <person name="Kogle M.E."/>
            <person name="Wiebenga A."/>
            <person name="Kun R.S."/>
            <person name="Lubbers R.J."/>
            <person name="Makela M.R."/>
            <person name="Barry K."/>
            <person name="Chovatia M."/>
            <person name="Clum A."/>
            <person name="Daum C."/>
            <person name="Haridas S."/>
            <person name="He G."/>
            <person name="LaButti K."/>
            <person name="Lipzen A."/>
            <person name="Mondo S."/>
            <person name="Riley R."/>
            <person name="Salamov A."/>
            <person name="Simmons B.A."/>
            <person name="Magnuson J.K."/>
            <person name="Henrissat B."/>
            <person name="Mortensen U.H."/>
            <person name="Larsen T.O."/>
            <person name="Devries R.P."/>
            <person name="Grigoriev I.V."/>
            <person name="Machida M."/>
            <person name="Baker S.E."/>
            <person name="Andersen M.R."/>
        </authorList>
    </citation>
    <scope>NUCLEOTIDE SEQUENCE [LARGE SCALE GENOMIC DNA]</scope>
    <source>
        <strain evidence="1 2">IBT 18842</strain>
    </source>
</reference>
<keyword evidence="2" id="KW-1185">Reference proteome</keyword>
<sequence>MSVTIHSQIIDYDSLIPRIVDDESEGDETSSLGFKHSDIADENGTHHWPEDDCEFELSFTYLYSHGADLEAYEGIEGNNLTDTGVSHVLVSSETITLPRKSWKIPGREQHRYFINSQCTVTRLLIETIYLNLEDVKKKDLNLQFITTPRDFRYTIGGTRYASRLEGAAIVGPRAKYMPVISFTGVLVCGKSLNGFPVETFSAMLGQLAQNLRNLSAAFQDQDVFVVGFHGSYLHIARGLFSKDLITRVLAQERLAHEPVGLELTRGYNLCFKKDWLEATQALSRLLRYLLSGKSNVDSIQKFMA</sequence>
<gene>
    <name evidence="1" type="ORF">BDV25DRAFT_126582</name>
</gene>
<evidence type="ECO:0000313" key="1">
    <source>
        <dbReference type="EMBL" id="KAE8154282.1"/>
    </source>
</evidence>
<accession>A0A5N6U6Q7</accession>
<dbReference type="Proteomes" id="UP000325780">
    <property type="component" value="Unassembled WGS sequence"/>
</dbReference>
<protein>
    <submittedName>
        <fullName evidence="1">Uncharacterized protein</fullName>
    </submittedName>
</protein>
<name>A0A5N6U6Q7_ASPAV</name>
<proteinExistence type="predicted"/>
<organism evidence="1 2">
    <name type="scientific">Aspergillus avenaceus</name>
    <dbReference type="NCBI Taxonomy" id="36643"/>
    <lineage>
        <taxon>Eukaryota</taxon>
        <taxon>Fungi</taxon>
        <taxon>Dikarya</taxon>
        <taxon>Ascomycota</taxon>
        <taxon>Pezizomycotina</taxon>
        <taxon>Eurotiomycetes</taxon>
        <taxon>Eurotiomycetidae</taxon>
        <taxon>Eurotiales</taxon>
        <taxon>Aspergillaceae</taxon>
        <taxon>Aspergillus</taxon>
        <taxon>Aspergillus subgen. Circumdati</taxon>
    </lineage>
</organism>
<dbReference type="OrthoDB" id="4497058at2759"/>
<evidence type="ECO:0000313" key="2">
    <source>
        <dbReference type="Proteomes" id="UP000325780"/>
    </source>
</evidence>